<dbReference type="EMBL" id="NZBD01000005">
    <property type="protein sequence ID" value="MAG18086.1"/>
    <property type="molecule type" value="Genomic_DNA"/>
</dbReference>
<organism evidence="2 3">
    <name type="scientific">Candidatus Iainarchaeum sp</name>
    <dbReference type="NCBI Taxonomy" id="3101447"/>
    <lineage>
        <taxon>Archaea</taxon>
        <taxon>Candidatus Iainarchaeota</taxon>
        <taxon>Candidatus Iainarchaeia</taxon>
        <taxon>Candidatus Iainarchaeales</taxon>
        <taxon>Candidatus Iainarchaeaceae</taxon>
        <taxon>Candidatus Iainarchaeum</taxon>
    </lineage>
</organism>
<reference evidence="3" key="1">
    <citation type="submission" date="2017-09" db="EMBL/GenBank/DDBJ databases">
        <title>The Reconstruction of 2,631 Draft Metagenome-Assembled Genomes from the Global Oceans.</title>
        <authorList>
            <person name="Tully B.J."/>
            <person name="Graham E.D."/>
            <person name="Heidelberg J.F."/>
        </authorList>
    </citation>
    <scope>NUCLEOTIDE SEQUENCE [LARGE SCALE GENOMIC DNA]</scope>
</reference>
<accession>A0A2D6LPE8</accession>
<protein>
    <submittedName>
        <fullName evidence="2">Uncharacterized protein</fullName>
    </submittedName>
</protein>
<sequence length="121" mass="13407">MIELLVLLFFAGVIVKIADEFSDASEKENYTGIIFGLIYGLLLGIAMASNIVIATIWAGIIFALILKNKFDSITHLTGLITIALTIIFINNFELSLGFAIIYFFGSLLDEKLNDFFDFNNA</sequence>
<proteinExistence type="predicted"/>
<evidence type="ECO:0000313" key="3">
    <source>
        <dbReference type="Proteomes" id="UP000226712"/>
    </source>
</evidence>
<feature type="transmembrane region" description="Helical" evidence="1">
    <location>
        <begin position="34"/>
        <end position="66"/>
    </location>
</feature>
<dbReference type="AlphaFoldDB" id="A0A2D6LPE8"/>
<keyword evidence="1" id="KW-1133">Transmembrane helix</keyword>
<evidence type="ECO:0000256" key="1">
    <source>
        <dbReference type="SAM" id="Phobius"/>
    </source>
</evidence>
<gene>
    <name evidence="2" type="ORF">CL944_01275</name>
</gene>
<dbReference type="Proteomes" id="UP000226712">
    <property type="component" value="Unassembled WGS sequence"/>
</dbReference>
<keyword evidence="1" id="KW-0812">Transmembrane</keyword>
<evidence type="ECO:0000313" key="2">
    <source>
        <dbReference type="EMBL" id="MAG18086.1"/>
    </source>
</evidence>
<keyword evidence="1" id="KW-0472">Membrane</keyword>
<feature type="non-terminal residue" evidence="2">
    <location>
        <position position="121"/>
    </location>
</feature>
<comment type="caution">
    <text evidence="2">The sequence shown here is derived from an EMBL/GenBank/DDBJ whole genome shotgun (WGS) entry which is preliminary data.</text>
</comment>
<name>A0A2D6LPE8_9ARCH</name>
<feature type="transmembrane region" description="Helical" evidence="1">
    <location>
        <begin position="78"/>
        <end position="104"/>
    </location>
</feature>